<dbReference type="InterPro" id="IPR028851">
    <property type="entry name" value="Pphln1"/>
</dbReference>
<name>A0A8T1T3Y4_CHESE</name>
<organism evidence="3 4">
    <name type="scientific">Chelydra serpentina</name>
    <name type="common">Snapping turtle</name>
    <name type="synonym">Testudo serpentina</name>
    <dbReference type="NCBI Taxonomy" id="8475"/>
    <lineage>
        <taxon>Eukaryota</taxon>
        <taxon>Metazoa</taxon>
        <taxon>Chordata</taxon>
        <taxon>Craniata</taxon>
        <taxon>Vertebrata</taxon>
        <taxon>Euteleostomi</taxon>
        <taxon>Archelosauria</taxon>
        <taxon>Testudinata</taxon>
        <taxon>Testudines</taxon>
        <taxon>Cryptodira</taxon>
        <taxon>Durocryptodira</taxon>
        <taxon>Americhelydia</taxon>
        <taxon>Chelydroidea</taxon>
        <taxon>Chelydridae</taxon>
        <taxon>Chelydra</taxon>
    </lineage>
</organism>
<feature type="region of interest" description="Disordered" evidence="1">
    <location>
        <begin position="89"/>
        <end position="142"/>
    </location>
</feature>
<dbReference type="GO" id="GO:0005654">
    <property type="term" value="C:nucleoplasm"/>
    <property type="evidence" value="ECO:0007669"/>
    <property type="project" value="TreeGrafter"/>
</dbReference>
<dbReference type="OrthoDB" id="9398238at2759"/>
<feature type="compositionally biased region" description="Basic and acidic residues" evidence="1">
    <location>
        <begin position="268"/>
        <end position="277"/>
    </location>
</feature>
<feature type="region of interest" description="Disordered" evidence="1">
    <location>
        <begin position="1"/>
        <end position="42"/>
    </location>
</feature>
<feature type="region of interest" description="Disordered" evidence="1">
    <location>
        <begin position="331"/>
        <end position="355"/>
    </location>
</feature>
<dbReference type="AlphaFoldDB" id="A0A8T1T3Y4"/>
<comment type="caution">
    <text evidence="3">The sequence shown here is derived from an EMBL/GenBank/DDBJ whole genome shotgun (WGS) entry which is preliminary data.</text>
</comment>
<proteinExistence type="predicted"/>
<dbReference type="InterPro" id="IPR057603">
    <property type="entry name" value="Periphilin-1_C"/>
</dbReference>
<evidence type="ECO:0000313" key="3">
    <source>
        <dbReference type="EMBL" id="KAG6935454.1"/>
    </source>
</evidence>
<dbReference type="CDD" id="cd22896">
    <property type="entry name" value="periphilin-like"/>
    <property type="match status" value="1"/>
</dbReference>
<accession>A0A8T1T3Y4</accession>
<evidence type="ECO:0000313" key="4">
    <source>
        <dbReference type="Proteomes" id="UP000765507"/>
    </source>
</evidence>
<feature type="compositionally biased region" description="Basic and acidic residues" evidence="1">
    <location>
        <begin position="221"/>
        <end position="233"/>
    </location>
</feature>
<dbReference type="GO" id="GO:0045814">
    <property type="term" value="P:negative regulation of gene expression, epigenetic"/>
    <property type="evidence" value="ECO:0007669"/>
    <property type="project" value="TreeGrafter"/>
</dbReference>
<dbReference type="Proteomes" id="UP000765507">
    <property type="component" value="Unassembled WGS sequence"/>
</dbReference>
<dbReference type="PANTHER" id="PTHR15836">
    <property type="entry name" value="PERIPHILIN 1"/>
    <property type="match status" value="1"/>
</dbReference>
<dbReference type="Pfam" id="PF25234">
    <property type="entry name" value="Periphilin_C"/>
    <property type="match status" value="1"/>
</dbReference>
<feature type="compositionally biased region" description="Basic and acidic residues" evidence="1">
    <location>
        <begin position="127"/>
        <end position="140"/>
    </location>
</feature>
<dbReference type="PANTHER" id="PTHR15836:SF4">
    <property type="entry name" value="PERIPHILIN-1"/>
    <property type="match status" value="1"/>
</dbReference>
<dbReference type="EMBL" id="JAHGAV010000044">
    <property type="protein sequence ID" value="KAG6935454.1"/>
    <property type="molecule type" value="Genomic_DNA"/>
</dbReference>
<feature type="domain" description="Periphilin-1 C-terminal" evidence="2">
    <location>
        <begin position="447"/>
        <end position="522"/>
    </location>
</feature>
<feature type="compositionally biased region" description="Basic and acidic residues" evidence="1">
    <location>
        <begin position="93"/>
        <end position="113"/>
    </location>
</feature>
<evidence type="ECO:0000259" key="2">
    <source>
        <dbReference type="Pfam" id="PF25234"/>
    </source>
</evidence>
<reference evidence="3 4" key="1">
    <citation type="journal article" date="2020" name="G3 (Bethesda)">
        <title>Draft Genome of the Common Snapping Turtle, Chelydra serpentina, a Model for Phenotypic Plasticity in Reptiles.</title>
        <authorList>
            <person name="Das D."/>
            <person name="Singh S.K."/>
            <person name="Bierstedt J."/>
            <person name="Erickson A."/>
            <person name="Galli G.L.J."/>
            <person name="Crossley D.A. 2nd"/>
            <person name="Rhen T."/>
        </authorList>
    </citation>
    <scope>NUCLEOTIDE SEQUENCE [LARGE SCALE GENOMIC DNA]</scope>
    <source>
        <strain evidence="3">KW</strain>
    </source>
</reference>
<gene>
    <name evidence="3" type="ORF">G0U57_014965</name>
</gene>
<protein>
    <recommendedName>
        <fullName evidence="2">Periphilin-1 C-terminal domain-containing protein</fullName>
    </recommendedName>
</protein>
<dbReference type="GO" id="GO:0097355">
    <property type="term" value="P:protein localization to heterochromatin"/>
    <property type="evidence" value="ECO:0007669"/>
    <property type="project" value="TreeGrafter"/>
</dbReference>
<keyword evidence="4" id="KW-1185">Reference proteome</keyword>
<sequence length="527" mass="58196">MFPGRGHPNGLFHPCPQDVNPSGYPADFLRGDEDMGWAPQDHQQAANWDYRHGRREEGLRDRWHSPFSRDIEPYPADFYGGDNGGCWAPQDHQQPDRWESQPGRHEEGFRDGWHSATPPNQHCPESISREEHGNSWDREQGYFPRKYRGRGWKHHRGPFRGGYRGKFTPHYHHFQSCSSREKFKSSASHSPERRSASSRKKSVSSKMEKATSAAPKKPGKSKKDSVAPVKEPKAPQVQPEASQKATDPSSQAGSALDTEPPASPETTEDLHPMRTEGTELVQLGASVEAADNHSQACCTLATDSVLADTPEDLYLPEEEIELVQLEASHDATDHPGQAGSDLAAEPPAPPETTEELHPIKTEDTELLHLEDDVKAPDLLSQAASALATLPPIWSELTEELPPVGKEEIELVNLLPSPCLKSTQEQLAAPQEDAGYPCQDYSALATPAETMEYLRSAAILARKEEIELSYQQSSLAFAVVATMLLQKEPSMEAAMGSALRANLRQVGGHCLKELEHFISSYDSGSARS</sequence>
<feature type="region of interest" description="Disordered" evidence="1">
    <location>
        <begin position="176"/>
        <end position="279"/>
    </location>
</feature>
<dbReference type="GO" id="GO:0045892">
    <property type="term" value="P:negative regulation of DNA-templated transcription"/>
    <property type="evidence" value="ECO:0007669"/>
    <property type="project" value="InterPro"/>
</dbReference>
<feature type="compositionally biased region" description="Basic and acidic residues" evidence="1">
    <location>
        <begin position="179"/>
        <end position="195"/>
    </location>
</feature>
<feature type="compositionally biased region" description="Polar residues" evidence="1">
    <location>
        <begin position="239"/>
        <end position="253"/>
    </location>
</feature>
<evidence type="ECO:0000256" key="1">
    <source>
        <dbReference type="SAM" id="MobiDB-lite"/>
    </source>
</evidence>